<dbReference type="Proteomes" id="UP000485058">
    <property type="component" value="Unassembled WGS sequence"/>
</dbReference>
<evidence type="ECO:0000313" key="1">
    <source>
        <dbReference type="EMBL" id="GFH16143.1"/>
    </source>
</evidence>
<dbReference type="EMBL" id="BLLF01000953">
    <property type="protein sequence ID" value="GFH16143.1"/>
    <property type="molecule type" value="Genomic_DNA"/>
</dbReference>
<reference evidence="1 2" key="1">
    <citation type="submission" date="2020-02" db="EMBL/GenBank/DDBJ databases">
        <title>Draft genome sequence of Haematococcus lacustris strain NIES-144.</title>
        <authorList>
            <person name="Morimoto D."/>
            <person name="Nakagawa S."/>
            <person name="Yoshida T."/>
            <person name="Sawayama S."/>
        </authorList>
    </citation>
    <scope>NUCLEOTIDE SEQUENCE [LARGE SCALE GENOMIC DNA]</scope>
    <source>
        <strain evidence="1 2">NIES-144</strain>
    </source>
</reference>
<dbReference type="AlphaFoldDB" id="A0A699Z0T7"/>
<feature type="non-terminal residue" evidence="1">
    <location>
        <position position="1"/>
    </location>
</feature>
<protein>
    <submittedName>
        <fullName evidence="1">Uncharacterized protein</fullName>
    </submittedName>
</protein>
<comment type="caution">
    <text evidence="1">The sequence shown here is derived from an EMBL/GenBank/DDBJ whole genome shotgun (WGS) entry which is preliminary data.</text>
</comment>
<keyword evidence="2" id="KW-1185">Reference proteome</keyword>
<sequence>MKHMRLGYCATCRSTQQDLNVAASNIYSVKVVAHETVTHLYFASTATGRHQEGLGRRRLAWYRG</sequence>
<organism evidence="1 2">
    <name type="scientific">Haematococcus lacustris</name>
    <name type="common">Green alga</name>
    <name type="synonym">Haematococcus pluvialis</name>
    <dbReference type="NCBI Taxonomy" id="44745"/>
    <lineage>
        <taxon>Eukaryota</taxon>
        <taxon>Viridiplantae</taxon>
        <taxon>Chlorophyta</taxon>
        <taxon>core chlorophytes</taxon>
        <taxon>Chlorophyceae</taxon>
        <taxon>CS clade</taxon>
        <taxon>Chlamydomonadales</taxon>
        <taxon>Haematococcaceae</taxon>
        <taxon>Haematococcus</taxon>
    </lineage>
</organism>
<evidence type="ECO:0000313" key="2">
    <source>
        <dbReference type="Proteomes" id="UP000485058"/>
    </source>
</evidence>
<gene>
    <name evidence="1" type="ORF">HaLaN_12512</name>
</gene>
<name>A0A699Z0T7_HAELA</name>
<accession>A0A699Z0T7</accession>
<proteinExistence type="predicted"/>